<feature type="region of interest" description="Disordered" evidence="1">
    <location>
        <begin position="117"/>
        <end position="155"/>
    </location>
</feature>
<dbReference type="RefSeq" id="WP_047814734.1">
    <property type="nucleotide sequence ID" value="NZ_LECT01000025.1"/>
</dbReference>
<gene>
    <name evidence="5" type="ORF">RISK_003218</name>
</gene>
<keyword evidence="6" id="KW-1185">Reference proteome</keyword>
<dbReference type="GO" id="GO:0009055">
    <property type="term" value="F:electron transfer activity"/>
    <property type="evidence" value="ECO:0007669"/>
    <property type="project" value="InterPro"/>
</dbReference>
<evidence type="ECO:0000313" key="6">
    <source>
        <dbReference type="Proteomes" id="UP000036367"/>
    </source>
</evidence>
<feature type="domain" description="DUF1549" evidence="2">
    <location>
        <begin position="307"/>
        <end position="516"/>
    </location>
</feature>
<organism evidence="5 6">
    <name type="scientific">Rhodopirellula islandica</name>
    <dbReference type="NCBI Taxonomy" id="595434"/>
    <lineage>
        <taxon>Bacteria</taxon>
        <taxon>Pseudomonadati</taxon>
        <taxon>Planctomycetota</taxon>
        <taxon>Planctomycetia</taxon>
        <taxon>Pirellulales</taxon>
        <taxon>Pirellulaceae</taxon>
        <taxon>Rhodopirellula</taxon>
    </lineage>
</organism>
<dbReference type="GO" id="GO:0020037">
    <property type="term" value="F:heme binding"/>
    <property type="evidence" value="ECO:0007669"/>
    <property type="project" value="InterPro"/>
</dbReference>
<keyword evidence="5" id="KW-0812">Transmembrane</keyword>
<dbReference type="InterPro" id="IPR011444">
    <property type="entry name" value="DUF1549"/>
</dbReference>
<evidence type="ECO:0000313" key="5">
    <source>
        <dbReference type="EMBL" id="KLU04950.1"/>
    </source>
</evidence>
<evidence type="ECO:0000259" key="4">
    <source>
        <dbReference type="Pfam" id="PF07635"/>
    </source>
</evidence>
<evidence type="ECO:0000256" key="1">
    <source>
        <dbReference type="SAM" id="MobiDB-lite"/>
    </source>
</evidence>
<dbReference type="PATRIC" id="fig|595434.4.peg.3071"/>
<reference evidence="5" key="1">
    <citation type="submission" date="2015-05" db="EMBL/GenBank/DDBJ databases">
        <title>Permanent draft genome of Rhodopirellula islandicus K833.</title>
        <authorList>
            <person name="Kizina J."/>
            <person name="Richter M."/>
            <person name="Glockner F.O."/>
            <person name="Harder J."/>
        </authorList>
    </citation>
    <scope>NUCLEOTIDE SEQUENCE [LARGE SCALE GENOMIC DNA]</scope>
    <source>
        <strain evidence="5">K833</strain>
    </source>
</reference>
<evidence type="ECO:0000259" key="3">
    <source>
        <dbReference type="Pfam" id="PF07587"/>
    </source>
</evidence>
<dbReference type="InterPro" id="IPR036909">
    <property type="entry name" value="Cyt_c-like_dom_sf"/>
</dbReference>
<accession>A0A0J1BEJ6</accession>
<dbReference type="Pfam" id="PF07635">
    <property type="entry name" value="PSCyt1"/>
    <property type="match status" value="1"/>
</dbReference>
<comment type="caution">
    <text evidence="5">The sequence shown here is derived from an EMBL/GenBank/DDBJ whole genome shotgun (WGS) entry which is preliminary data.</text>
</comment>
<dbReference type="OrthoDB" id="127107at2"/>
<dbReference type="PANTHER" id="PTHR35889">
    <property type="entry name" value="CYCLOINULO-OLIGOSACCHARIDE FRUCTANOTRANSFERASE-RELATED"/>
    <property type="match status" value="1"/>
</dbReference>
<dbReference type="InterPro" id="IPR022655">
    <property type="entry name" value="DUF1553"/>
</dbReference>
<protein>
    <submittedName>
        <fullName evidence="5">Transmembrane protein</fullName>
    </submittedName>
</protein>
<sequence>MSSRERIDQLLAAHSANELTAEEANELREILMSDSKALDHYLDLCELDEALVSQTAAGTPALNKPFAASPITSQHSSMRPFLTWCAAASALVVGNMIWLQTWTASNHSPVAMVNETVTSSPEVDRTTTRTTNPVDAKHSANRRPPNPWKVINSSGSMNHPALTAVSIPELESATDRKLQFNRDIRPILSETCFHCHGPDEQGRRADLRLDTLEGATADLGGYQPIVPGNLDESEAWKRIISDDPDMLMPPPESHLALTQEQTTLLQRWIEEGAAYEGHWAFLPPTMPEVPTVDFTEEESTQSWARNEIDFFVAARLAESGLAPSPEAEARALIRRLSFDLTGLPPTPDEVNAFVRDYQRHGETAYQETITRLLSSPHHGERMALPWLDQARYADTNGYSIDGGRHMWLWRDWVIQAYNDNMPFDQFLTEQLAGDLLPDPTESQRIATGFNRNHMITHEGGTIPEENLTNYVADRVKTTSEVFLGLTMGCAQCHDHKYDPISQHEYYQFFAFFNELQDRGLDGDGGRNAAPSITAKTVLRTDELPSLEAELKQLREQLNQSTEGLESWLASQRQAEASRGDQFALVPMELLDVSSPNHRGAIEFDADGTVKLGQPSGGLNGMSHSLRLSTGDIADGSPIMGIRISFLPQPGPVKPASEQDKNANAQTNSDPLMVLTPFPDAVPKVATVLVSATEQPADQVDYHRQLAFQKITASSQAEGHATGSIRDESNERWWQPAEGHSEQHLTLTFDQPVDPKATPFLSVLVVFGQRNSTPFEWQIQPFTGNDTDSRWDASLAQVIQTSPSDWDEPTRHRVLETFREFSDPLQPLRIRISNLEERREALTGTFSTMVMDTAAKPRETFVLDRGQYDSPTDRVFPTTPKVLPELSLKKADRLDLARWLTNPKHPLTSRVAVNRIWSLFFGTGLVATSADFGSQGEYPSHPELLDYLATSFVENDWNQQQLMREIVSSATYRQQSSATPEQIELDPKNRLLARGPRFRLPAEFIRDQALAVSDLLVPRVGGPSLQPYQPPALWKEVSHFGSTPATKQVFVQDHGEKLYRRSLYTFVKRTSPHPAMAAFDAPSRELCTMDRGVTNTPIQALVTLNDPQFAEAARVLAARWLVESGTEEPGRSEPTITDAERMDQAFTMVVGRMPHEEEREAVLSLLETERERFAQSPEDALAAVSVGESPRSETLEPAEHAAWMQVATLLLNLSETLTRL</sequence>
<dbReference type="Pfam" id="PF07583">
    <property type="entry name" value="PSCyt2"/>
    <property type="match status" value="1"/>
</dbReference>
<keyword evidence="5" id="KW-0472">Membrane</keyword>
<dbReference type="InterPro" id="IPR011429">
    <property type="entry name" value="Cyt_c_Planctomycete-type"/>
</dbReference>
<proteinExistence type="predicted"/>
<dbReference type="STRING" id="595434.RISK_003218"/>
<feature type="domain" description="Cytochrome C Planctomycete-type" evidence="4">
    <location>
        <begin position="192"/>
        <end position="252"/>
    </location>
</feature>
<name>A0A0J1BEJ6_RHOIS</name>
<feature type="domain" description="DUF1553" evidence="3">
    <location>
        <begin position="891"/>
        <end position="1164"/>
    </location>
</feature>
<dbReference type="EMBL" id="LECT01000025">
    <property type="protein sequence ID" value="KLU04950.1"/>
    <property type="molecule type" value="Genomic_DNA"/>
</dbReference>
<dbReference type="AlphaFoldDB" id="A0A0J1BEJ6"/>
<dbReference type="Proteomes" id="UP000036367">
    <property type="component" value="Unassembled WGS sequence"/>
</dbReference>
<dbReference type="PANTHER" id="PTHR35889:SF3">
    <property type="entry name" value="F-BOX DOMAIN-CONTAINING PROTEIN"/>
    <property type="match status" value="1"/>
</dbReference>
<evidence type="ECO:0000259" key="2">
    <source>
        <dbReference type="Pfam" id="PF07583"/>
    </source>
</evidence>
<dbReference type="Pfam" id="PF07587">
    <property type="entry name" value="PSD1"/>
    <property type="match status" value="1"/>
</dbReference>
<dbReference type="SUPFAM" id="SSF46626">
    <property type="entry name" value="Cytochrome c"/>
    <property type="match status" value="1"/>
</dbReference>